<gene>
    <name evidence="2" type="ORF">COLO4_04894</name>
</gene>
<feature type="region of interest" description="Disordered" evidence="1">
    <location>
        <begin position="98"/>
        <end position="122"/>
    </location>
</feature>
<evidence type="ECO:0000256" key="1">
    <source>
        <dbReference type="SAM" id="MobiDB-lite"/>
    </source>
</evidence>
<comment type="caution">
    <text evidence="2">The sequence shown here is derived from an EMBL/GenBank/DDBJ whole genome shotgun (WGS) entry which is preliminary data.</text>
</comment>
<dbReference type="Proteomes" id="UP000187203">
    <property type="component" value="Unassembled WGS sequence"/>
</dbReference>
<dbReference type="AlphaFoldDB" id="A0A1R3KSL9"/>
<evidence type="ECO:0000313" key="2">
    <source>
        <dbReference type="EMBL" id="OMP10028.1"/>
    </source>
</evidence>
<evidence type="ECO:0000313" key="3">
    <source>
        <dbReference type="Proteomes" id="UP000187203"/>
    </source>
</evidence>
<sequence>MRLKERKPLSSSIRIENDKAPNPVELVNEACIEEGFDEDDISIDELEVAVQIPEEDMKWNEAVNKEVECLNPDVVTNNEVDVCGGDSLTLVIRSDLGSHWSPQSSVPSENMPISDTRSDNESRKNISISNTCWDDLAKGDFDRSLFVRLA</sequence>
<protein>
    <submittedName>
        <fullName evidence="2">Aldo/keto reductase</fullName>
    </submittedName>
</protein>
<organism evidence="2 3">
    <name type="scientific">Corchorus olitorius</name>
    <dbReference type="NCBI Taxonomy" id="93759"/>
    <lineage>
        <taxon>Eukaryota</taxon>
        <taxon>Viridiplantae</taxon>
        <taxon>Streptophyta</taxon>
        <taxon>Embryophyta</taxon>
        <taxon>Tracheophyta</taxon>
        <taxon>Spermatophyta</taxon>
        <taxon>Magnoliopsida</taxon>
        <taxon>eudicotyledons</taxon>
        <taxon>Gunneridae</taxon>
        <taxon>Pentapetalae</taxon>
        <taxon>rosids</taxon>
        <taxon>malvids</taxon>
        <taxon>Malvales</taxon>
        <taxon>Malvaceae</taxon>
        <taxon>Grewioideae</taxon>
        <taxon>Apeibeae</taxon>
        <taxon>Corchorus</taxon>
    </lineage>
</organism>
<dbReference type="OrthoDB" id="10655509at2759"/>
<feature type="compositionally biased region" description="Polar residues" evidence="1">
    <location>
        <begin position="100"/>
        <end position="115"/>
    </location>
</feature>
<dbReference type="EMBL" id="AWUE01012064">
    <property type="protein sequence ID" value="OMP10028.1"/>
    <property type="molecule type" value="Genomic_DNA"/>
</dbReference>
<reference evidence="3" key="1">
    <citation type="submission" date="2013-09" db="EMBL/GenBank/DDBJ databases">
        <title>Corchorus olitorius genome sequencing.</title>
        <authorList>
            <person name="Alam M."/>
            <person name="Haque M.S."/>
            <person name="Islam M.S."/>
            <person name="Emdad E.M."/>
            <person name="Islam M.M."/>
            <person name="Ahmed B."/>
            <person name="Halim A."/>
            <person name="Hossen Q.M.M."/>
            <person name="Hossain M.Z."/>
            <person name="Ahmed R."/>
            <person name="Khan M.M."/>
            <person name="Islam R."/>
            <person name="Rashid M.M."/>
            <person name="Khan S.A."/>
            <person name="Rahman M.S."/>
            <person name="Alam M."/>
            <person name="Yahiya A.S."/>
            <person name="Khan M.S."/>
            <person name="Azam M.S."/>
            <person name="Haque T."/>
            <person name="Lashkar M.Z.H."/>
            <person name="Akhand A.I."/>
            <person name="Morshed G."/>
            <person name="Roy S."/>
            <person name="Uddin K.S."/>
            <person name="Rabeya T."/>
            <person name="Hossain A.S."/>
            <person name="Chowdhury A."/>
            <person name="Snigdha A.R."/>
            <person name="Mortoza M.S."/>
            <person name="Matin S.A."/>
            <person name="Hoque S.M.E."/>
            <person name="Islam M.K."/>
            <person name="Roy D.K."/>
            <person name="Haider R."/>
            <person name="Moosa M.M."/>
            <person name="Elias S.M."/>
            <person name="Hasan A.M."/>
            <person name="Jahan S."/>
            <person name="Shafiuddin M."/>
            <person name="Mahmood N."/>
            <person name="Shommy N.S."/>
        </authorList>
    </citation>
    <scope>NUCLEOTIDE SEQUENCE [LARGE SCALE GENOMIC DNA]</scope>
    <source>
        <strain evidence="3">cv. O-4</strain>
    </source>
</reference>
<name>A0A1R3KSL9_9ROSI</name>
<accession>A0A1R3KSL9</accession>
<proteinExistence type="predicted"/>
<keyword evidence="3" id="KW-1185">Reference proteome</keyword>